<dbReference type="Pfam" id="PF09343">
    <property type="entry name" value="DUF2460"/>
    <property type="match status" value="1"/>
</dbReference>
<dbReference type="InterPro" id="IPR057122">
    <property type="entry name" value="TIM-barrel_NCTSP"/>
</dbReference>
<reference evidence="3 4" key="1">
    <citation type="submission" date="2020-08" db="EMBL/GenBank/DDBJ databases">
        <title>Genomic Encyclopedia of Type Strains, Phase IV (KMG-IV): sequencing the most valuable type-strain genomes for metagenomic binning, comparative biology and taxonomic classification.</title>
        <authorList>
            <person name="Goeker M."/>
        </authorList>
    </citation>
    <scope>NUCLEOTIDE SEQUENCE [LARGE SCALE GENOMIC DNA]</scope>
    <source>
        <strain evidence="3 4">DSM 7465</strain>
    </source>
</reference>
<dbReference type="InterPro" id="IPR011740">
    <property type="entry name" value="DUF2460"/>
</dbReference>
<proteinExistence type="predicted"/>
<evidence type="ECO:0000313" key="3">
    <source>
        <dbReference type="EMBL" id="MBB4641727.1"/>
    </source>
</evidence>
<dbReference type="Proteomes" id="UP000575068">
    <property type="component" value="Unassembled WGS sequence"/>
</dbReference>
<gene>
    <name evidence="3" type="ORF">HNQ99_002040</name>
</gene>
<comment type="caution">
    <text evidence="3">The sequence shown here is derived from an EMBL/GenBank/DDBJ whole genome shotgun (WGS) entry which is preliminary data.</text>
</comment>
<evidence type="ECO:0000313" key="4">
    <source>
        <dbReference type="Proteomes" id="UP000575068"/>
    </source>
</evidence>
<dbReference type="EMBL" id="JACHOV010000007">
    <property type="protein sequence ID" value="MBB4641727.1"/>
    <property type="molecule type" value="Genomic_DNA"/>
</dbReference>
<evidence type="ECO:0000259" key="1">
    <source>
        <dbReference type="Pfam" id="PF09343"/>
    </source>
</evidence>
<keyword evidence="4" id="KW-1185">Reference proteome</keyword>
<feature type="domain" description="Non-contractile tail sheath TIM barrel" evidence="2">
    <location>
        <begin position="1"/>
        <end position="338"/>
    </location>
</feature>
<protein>
    <submittedName>
        <fullName evidence="3">Uncharacterized protein (TIGR02217 family)</fullName>
    </submittedName>
</protein>
<dbReference type="AlphaFoldDB" id="A0A840HVT0"/>
<sequence>MATGYDDAYNQTPERVLRNALALGYRGDINYYVGMSHYFRLEPIYGGLYISLAGGALNAPCTAWHRDFAVRAKALGFGVILSLSYELLNEHCWNDWKQRAQNGDPALTGWDRPSALLSPAHSGAMSYLRQVGRAFAAIARDAGMTVKFQVGEPWWWIMGDGRICLYDDAAKAAFGGALVSIPNVRAPLDNAQKALLDQAGTLLASSTAALVASVKAEAPGAKTYLLVYLPTVLDPQAPDAKRANVPPEWSRPAFDVLQLEDYDWVTEGRSGRTGKGVTAMTARLGYTVEEQHYFSGFVLRPQDKAQWGLIAAAADAARARGSAATFVWALPQVCRDGFTYFRIGEEKGVEAFDDVVFPLALGREASVAPCFSTQVVESQAGHEQRSSDWADARMRYDAGPGVRSEADLAELITFFRARRGAAKGFRFADPFDDRSCEFGGAPSMLDQRLGIGDGVTTSFQLCKYYGSGEEAQQRVITRPRAGSISVAQAGIAANGWTHVGKGVIAFDEAPAMGLVLTAGFRFDVPVRFADDVLEVNRATFAAGEAVSVPLIEVRE</sequence>
<feature type="domain" description="DUF2460" evidence="1">
    <location>
        <begin position="353"/>
        <end position="554"/>
    </location>
</feature>
<name>A0A840HVT0_9SPHN</name>
<organism evidence="3 4">
    <name type="scientific">Rhizorhapis suberifaciens</name>
    <name type="common">corky root of lettuce</name>
    <dbReference type="NCBI Taxonomy" id="13656"/>
    <lineage>
        <taxon>Bacteria</taxon>
        <taxon>Pseudomonadati</taxon>
        <taxon>Pseudomonadota</taxon>
        <taxon>Alphaproteobacteria</taxon>
        <taxon>Sphingomonadales</taxon>
        <taxon>Sphingomonadaceae</taxon>
        <taxon>Rhizorhapis</taxon>
    </lineage>
</organism>
<dbReference type="NCBIfam" id="TIGR02217">
    <property type="entry name" value="chp_TIGR02217"/>
    <property type="match status" value="1"/>
</dbReference>
<dbReference type="Pfam" id="PF23845">
    <property type="entry name" value="TIM-barrel_NCTSP"/>
    <property type="match status" value="1"/>
</dbReference>
<accession>A0A840HVT0</accession>
<evidence type="ECO:0000259" key="2">
    <source>
        <dbReference type="Pfam" id="PF23845"/>
    </source>
</evidence>